<evidence type="ECO:0000313" key="2">
    <source>
        <dbReference type="EMBL" id="UVO10374.1"/>
    </source>
</evidence>
<dbReference type="InterPro" id="IPR015421">
    <property type="entry name" value="PyrdxlP-dep_Trfase_major"/>
</dbReference>
<keyword evidence="2" id="KW-0808">Transferase</keyword>
<dbReference type="AlphaFoldDB" id="A0AAE9T4C2"/>
<dbReference type="InterPro" id="IPR004839">
    <property type="entry name" value="Aminotransferase_I/II_large"/>
</dbReference>
<gene>
    <name evidence="2" type="ORF">LW347_10710</name>
</gene>
<sequence length="71" mass="7996">MITPANLIEPWIASKPANTMFIVDEAYAEFVNDLRFRSISPMITQGAENIILLKTFSKIHAMAGMRVGNWI</sequence>
<dbReference type="GO" id="GO:0030170">
    <property type="term" value="F:pyridoxal phosphate binding"/>
    <property type="evidence" value="ECO:0007669"/>
    <property type="project" value="InterPro"/>
</dbReference>
<organism evidence="2 3">
    <name type="scientific">Pectobacterium polonicum</name>
    <dbReference type="NCBI Taxonomy" id="2485124"/>
    <lineage>
        <taxon>Bacteria</taxon>
        <taxon>Pseudomonadati</taxon>
        <taxon>Pseudomonadota</taxon>
        <taxon>Gammaproteobacteria</taxon>
        <taxon>Enterobacterales</taxon>
        <taxon>Pectobacteriaceae</taxon>
        <taxon>Pectobacterium</taxon>
    </lineage>
</organism>
<evidence type="ECO:0000259" key="1">
    <source>
        <dbReference type="Pfam" id="PF00155"/>
    </source>
</evidence>
<reference evidence="2" key="1">
    <citation type="submission" date="2021-12" db="EMBL/GenBank/DDBJ databases">
        <title>Genome sequence of novel Pectobacterium sp. causing blackleg.</title>
        <authorList>
            <person name="Wang J."/>
        </authorList>
    </citation>
    <scope>NUCLEOTIDE SEQUENCE</scope>
    <source>
        <strain evidence="2">BY21311</strain>
    </source>
</reference>
<dbReference type="GO" id="GO:0008483">
    <property type="term" value="F:transaminase activity"/>
    <property type="evidence" value="ECO:0007669"/>
    <property type="project" value="UniProtKB-KW"/>
</dbReference>
<dbReference type="Pfam" id="PF00155">
    <property type="entry name" value="Aminotran_1_2"/>
    <property type="match status" value="1"/>
</dbReference>
<dbReference type="Gene3D" id="3.40.640.10">
    <property type="entry name" value="Type I PLP-dependent aspartate aminotransferase-like (Major domain)"/>
    <property type="match status" value="1"/>
</dbReference>
<accession>A0AAE9T4C2</accession>
<proteinExistence type="predicted"/>
<dbReference type="SUPFAM" id="SSF53383">
    <property type="entry name" value="PLP-dependent transferases"/>
    <property type="match status" value="1"/>
</dbReference>
<dbReference type="InterPro" id="IPR015424">
    <property type="entry name" value="PyrdxlP-dep_Trfase"/>
</dbReference>
<evidence type="ECO:0000313" key="3">
    <source>
        <dbReference type="Proteomes" id="UP001059272"/>
    </source>
</evidence>
<dbReference type="KEGG" id="ppoo:LW347_10710"/>
<dbReference type="Proteomes" id="UP001059272">
    <property type="component" value="Chromosome"/>
</dbReference>
<name>A0AAE9T4C2_9GAMM</name>
<keyword evidence="2" id="KW-0032">Aminotransferase</keyword>
<dbReference type="EMBL" id="CP090065">
    <property type="protein sequence ID" value="UVO10374.1"/>
    <property type="molecule type" value="Genomic_DNA"/>
</dbReference>
<protein>
    <submittedName>
        <fullName evidence="2">Aminotransferase class I/II-fold pyridoxal phosphate-dependent enzyme</fullName>
    </submittedName>
</protein>
<feature type="domain" description="Aminotransferase class I/classII large" evidence="1">
    <location>
        <begin position="17"/>
        <end position="68"/>
    </location>
</feature>